<dbReference type="GO" id="GO:0005829">
    <property type="term" value="C:cytosol"/>
    <property type="evidence" value="ECO:0007669"/>
    <property type="project" value="TreeGrafter"/>
</dbReference>
<dbReference type="OrthoDB" id="1523900at2"/>
<dbReference type="AlphaFoldDB" id="A0A1G7B4B0"/>
<proteinExistence type="predicted"/>
<dbReference type="CDD" id="cd06578">
    <property type="entry name" value="HemD"/>
    <property type="match status" value="1"/>
</dbReference>
<evidence type="ECO:0000313" key="2">
    <source>
        <dbReference type="EMBL" id="SDE21929.1"/>
    </source>
</evidence>
<dbReference type="SUPFAM" id="SSF69618">
    <property type="entry name" value="HemD-like"/>
    <property type="match status" value="1"/>
</dbReference>
<dbReference type="PANTHER" id="PTHR12390">
    <property type="entry name" value="UROPORPHYRINOGEN III SYNTHASE"/>
    <property type="match status" value="1"/>
</dbReference>
<dbReference type="EMBL" id="FNAS01000005">
    <property type="protein sequence ID" value="SDE21929.1"/>
    <property type="molecule type" value="Genomic_DNA"/>
</dbReference>
<dbReference type="RefSeq" id="WP_092736205.1">
    <property type="nucleotide sequence ID" value="NZ_FNAS01000005.1"/>
</dbReference>
<dbReference type="Pfam" id="PF02602">
    <property type="entry name" value="HEM4"/>
    <property type="match status" value="1"/>
</dbReference>
<evidence type="ECO:0000259" key="1">
    <source>
        <dbReference type="Pfam" id="PF02602"/>
    </source>
</evidence>
<name>A0A1G7B4B0_9FLAO</name>
<dbReference type="GO" id="GO:0006780">
    <property type="term" value="P:uroporphyrinogen III biosynthetic process"/>
    <property type="evidence" value="ECO:0007669"/>
    <property type="project" value="InterPro"/>
</dbReference>
<reference evidence="2 3" key="1">
    <citation type="submission" date="2016-10" db="EMBL/GenBank/DDBJ databases">
        <authorList>
            <person name="de Groot N.N."/>
        </authorList>
    </citation>
    <scope>NUCLEOTIDE SEQUENCE [LARGE SCALE GENOMIC DNA]</scope>
    <source>
        <strain evidence="2 3">DSM 24015</strain>
    </source>
</reference>
<accession>A0A1G7B4B0</accession>
<protein>
    <submittedName>
        <fullName evidence="2">Uroporphyrinogen-III synthase</fullName>
    </submittedName>
</protein>
<dbReference type="PANTHER" id="PTHR12390:SF0">
    <property type="entry name" value="UROPORPHYRINOGEN-III SYNTHASE"/>
    <property type="match status" value="1"/>
</dbReference>
<dbReference type="InterPro" id="IPR036108">
    <property type="entry name" value="4pyrrol_syn_uPrphyn_synt_sf"/>
</dbReference>
<dbReference type="InterPro" id="IPR003754">
    <property type="entry name" value="4pyrrol_synth_uPrphyn_synth"/>
</dbReference>
<feature type="domain" description="Tetrapyrrole biosynthesis uroporphyrinogen III synthase" evidence="1">
    <location>
        <begin position="41"/>
        <end position="209"/>
    </location>
</feature>
<dbReference type="Proteomes" id="UP000198517">
    <property type="component" value="Unassembled WGS sequence"/>
</dbReference>
<keyword evidence="3" id="KW-1185">Reference proteome</keyword>
<dbReference type="STRING" id="1071918.SAMN05421544_10525"/>
<dbReference type="InterPro" id="IPR039793">
    <property type="entry name" value="UROS/Hem4"/>
</dbReference>
<dbReference type="GO" id="GO:0004852">
    <property type="term" value="F:uroporphyrinogen-III synthase activity"/>
    <property type="evidence" value="ECO:0007669"/>
    <property type="project" value="InterPro"/>
</dbReference>
<organism evidence="2 3">
    <name type="scientific">Riemerella columbipharyngis</name>
    <dbReference type="NCBI Taxonomy" id="1071918"/>
    <lineage>
        <taxon>Bacteria</taxon>
        <taxon>Pseudomonadati</taxon>
        <taxon>Bacteroidota</taxon>
        <taxon>Flavobacteriia</taxon>
        <taxon>Flavobacteriales</taxon>
        <taxon>Weeksellaceae</taxon>
        <taxon>Riemerella</taxon>
    </lineage>
</organism>
<evidence type="ECO:0000313" key="3">
    <source>
        <dbReference type="Proteomes" id="UP000198517"/>
    </source>
</evidence>
<dbReference type="Gene3D" id="3.40.50.10090">
    <property type="match status" value="2"/>
</dbReference>
<sequence length="217" mass="25198">MKKILFTKQLETDLISDVLRQVCEWDFETFIEAKTIEIKPFDLENSSLIFTSANAVKAFLENHFKYNENPTYTVGKKTKNILEQNGIQVKACTENAISLAQIICSQYRHEAFIHFCGNLALDTLEKTLEEQNIPYQKKEIYTTKKLYPIIKKQYEAIVFFSPSGVESYFEHNENVKKYFCIGETTAKTLRHYTKKPIFVSENPTLDSILNLIKIKLS</sequence>
<gene>
    <name evidence="2" type="ORF">SAMN05421544_10525</name>
</gene>